<comment type="caution">
    <text evidence="3">The sequence shown here is derived from an EMBL/GenBank/DDBJ whole genome shotgun (WGS) entry which is preliminary data.</text>
</comment>
<reference evidence="2" key="2">
    <citation type="submission" date="2020-02" db="EMBL/GenBank/DDBJ databases">
        <authorList>
            <person name="Matsumoto Y."/>
            <person name="Kinjo T."/>
            <person name="Motooka D."/>
            <person name="Nabeya D."/>
            <person name="Jung N."/>
            <person name="Uechi K."/>
            <person name="Horii T."/>
            <person name="Iida T."/>
            <person name="Fujita J."/>
            <person name="Nakamura S."/>
        </authorList>
    </citation>
    <scope>NUCLEOTIDE SEQUENCE</scope>
    <source>
        <strain evidence="2">JCM 18565</strain>
    </source>
</reference>
<proteinExistence type="predicted"/>
<gene>
    <name evidence="2" type="primary">PE5_1</name>
    <name evidence="2" type="ORF">MPRG_00430</name>
    <name evidence="3" type="ORF">QXL92_22170</name>
</gene>
<reference evidence="2 4" key="1">
    <citation type="journal article" date="2019" name="Emerg. Microbes Infect.">
        <title>Comprehensive subspecies identification of 175 nontuberculous mycobacteria species based on 7547 genomic profiles.</title>
        <authorList>
            <person name="Matsumoto Y."/>
            <person name="Kinjo T."/>
            <person name="Motooka D."/>
            <person name="Nabeya D."/>
            <person name="Jung N."/>
            <person name="Uechi K."/>
            <person name="Horii T."/>
            <person name="Iida T."/>
            <person name="Fujita J."/>
            <person name="Nakamura S."/>
        </authorList>
    </citation>
    <scope>NUCLEOTIDE SEQUENCE [LARGE SCALE GENOMIC DNA]</scope>
    <source>
        <strain evidence="2 4">JCM 18565</strain>
    </source>
</reference>
<dbReference type="Gene3D" id="1.10.287.850">
    <property type="entry name" value="HP0062-like domain"/>
    <property type="match status" value="1"/>
</dbReference>
<organism evidence="3 5">
    <name type="scientific">Mycobacterium paragordonae</name>
    <dbReference type="NCBI Taxonomy" id="1389713"/>
    <lineage>
        <taxon>Bacteria</taxon>
        <taxon>Bacillati</taxon>
        <taxon>Actinomycetota</taxon>
        <taxon>Actinomycetes</taxon>
        <taxon>Mycobacteriales</taxon>
        <taxon>Mycobacteriaceae</taxon>
        <taxon>Mycobacterium</taxon>
    </lineage>
</organism>
<evidence type="ECO:0000313" key="4">
    <source>
        <dbReference type="Proteomes" id="UP000465240"/>
    </source>
</evidence>
<dbReference type="Proteomes" id="UP000465240">
    <property type="component" value="Unassembled WGS sequence"/>
</dbReference>
<evidence type="ECO:0000313" key="2">
    <source>
        <dbReference type="EMBL" id="GFG76767.1"/>
    </source>
</evidence>
<dbReference type="KEGG" id="mpag:C0J29_02790"/>
<keyword evidence="4" id="KW-1185">Reference proteome</keyword>
<name>A0A386UCW2_9MYCO</name>
<dbReference type="AlphaFoldDB" id="A0A386UCW2"/>
<protein>
    <submittedName>
        <fullName evidence="2">Cell motility protein</fullName>
    </submittedName>
    <submittedName>
        <fullName evidence="3">PE family protein</fullName>
    </submittedName>
</protein>
<dbReference type="SUPFAM" id="SSF140459">
    <property type="entry name" value="PE/PPE dimer-like"/>
    <property type="match status" value="1"/>
</dbReference>
<accession>A0A386UCW2</accession>
<evidence type="ECO:0000313" key="5">
    <source>
        <dbReference type="Proteomes" id="UP001229081"/>
    </source>
</evidence>
<feature type="domain" description="PE" evidence="1">
    <location>
        <begin position="4"/>
        <end position="92"/>
    </location>
</feature>
<dbReference type="InterPro" id="IPR000084">
    <property type="entry name" value="PE-PGRS_N"/>
</dbReference>
<dbReference type="EMBL" id="JAUFSA010000001">
    <property type="protein sequence ID" value="MDP7737456.1"/>
    <property type="molecule type" value="Genomic_DNA"/>
</dbReference>
<sequence>MTLRIVPEGLAMTSAAVEAIAARLAAAHAAAAPVISVVLPPAVDPVSVQAALNFSEEGTQHEAAVAAGLEVLGRAAAGVTAAATSYVLGDTTAAATYLGAGG</sequence>
<dbReference type="Proteomes" id="UP001229081">
    <property type="component" value="Unassembled WGS sequence"/>
</dbReference>
<dbReference type="EMBL" id="BLKX01000001">
    <property type="protein sequence ID" value="GFG76767.1"/>
    <property type="molecule type" value="Genomic_DNA"/>
</dbReference>
<dbReference type="InterPro" id="IPR038332">
    <property type="entry name" value="PPE_sf"/>
</dbReference>
<dbReference type="Pfam" id="PF00934">
    <property type="entry name" value="PE"/>
    <property type="match status" value="1"/>
</dbReference>
<evidence type="ECO:0000259" key="1">
    <source>
        <dbReference type="Pfam" id="PF00934"/>
    </source>
</evidence>
<dbReference type="RefSeq" id="WP_120794511.1">
    <property type="nucleotide sequence ID" value="NZ_BLKX01000001.1"/>
</dbReference>
<evidence type="ECO:0000313" key="3">
    <source>
        <dbReference type="EMBL" id="MDP7737456.1"/>
    </source>
</evidence>
<reference evidence="3" key="3">
    <citation type="submission" date="2023-06" db="EMBL/GenBank/DDBJ databases">
        <title>Identification of two novel mycobacterium reveal diversities and complexities of Mycobacterium gordonae clade.</title>
        <authorList>
            <person name="Matsumoto Y."/>
            <person name="Nakamura S."/>
            <person name="Motooka D."/>
            <person name="Fukushima K."/>
        </authorList>
    </citation>
    <scope>NUCLEOTIDE SEQUENCE</scope>
    <source>
        <strain evidence="3">TY812</strain>
    </source>
</reference>